<evidence type="ECO:0000256" key="3">
    <source>
        <dbReference type="SAM" id="MobiDB-lite"/>
    </source>
</evidence>
<keyword evidence="2" id="KW-0472">Membrane</keyword>
<dbReference type="AlphaFoldDB" id="A0AAD6GUI6"/>
<feature type="compositionally biased region" description="Polar residues" evidence="3">
    <location>
        <begin position="62"/>
        <end position="73"/>
    </location>
</feature>
<feature type="domain" description="RIC1 C-terminal alpha solenoid region" evidence="4">
    <location>
        <begin position="823"/>
        <end position="1010"/>
    </location>
</feature>
<accession>A0AAD6GUI6</accession>
<dbReference type="GO" id="GO:0005829">
    <property type="term" value="C:cytosol"/>
    <property type="evidence" value="ECO:0007669"/>
    <property type="project" value="TreeGrafter"/>
</dbReference>
<dbReference type="Pfam" id="PF07064">
    <property type="entry name" value="RIC1"/>
    <property type="match status" value="1"/>
</dbReference>
<evidence type="ECO:0000313" key="5">
    <source>
        <dbReference type="EMBL" id="KAJ5589230.1"/>
    </source>
</evidence>
<name>A0AAD6GUI6_9EURO</name>
<dbReference type="GO" id="GO:0034066">
    <property type="term" value="C:Ric1-Rgp1 guanyl-nucleotide exchange factor complex"/>
    <property type="evidence" value="ECO:0007669"/>
    <property type="project" value="InterPro"/>
</dbReference>
<dbReference type="EMBL" id="JAQJAE010000006">
    <property type="protein sequence ID" value="KAJ5589230.1"/>
    <property type="molecule type" value="Genomic_DNA"/>
</dbReference>
<feature type="region of interest" description="Disordered" evidence="3">
    <location>
        <begin position="1050"/>
        <end position="1082"/>
    </location>
</feature>
<dbReference type="InterPro" id="IPR040096">
    <property type="entry name" value="Ric1"/>
</dbReference>
<comment type="caution">
    <text evidence="5">The sequence shown here is derived from an EMBL/GenBank/DDBJ whole genome shotgun (WGS) entry which is preliminary data.</text>
</comment>
<keyword evidence="6" id="KW-1185">Reference proteome</keyword>
<comment type="subcellular location">
    <subcellularLocation>
        <location evidence="1">Membrane</location>
    </subcellularLocation>
</comment>
<organism evidence="5 6">
    <name type="scientific">Penicillium hordei</name>
    <dbReference type="NCBI Taxonomy" id="40994"/>
    <lineage>
        <taxon>Eukaryota</taxon>
        <taxon>Fungi</taxon>
        <taxon>Dikarya</taxon>
        <taxon>Ascomycota</taxon>
        <taxon>Pezizomycotina</taxon>
        <taxon>Eurotiomycetes</taxon>
        <taxon>Eurotiomycetidae</taxon>
        <taxon>Eurotiales</taxon>
        <taxon>Aspergillaceae</taxon>
        <taxon>Penicillium</taxon>
    </lineage>
</organism>
<evidence type="ECO:0000256" key="2">
    <source>
        <dbReference type="ARBA" id="ARBA00023136"/>
    </source>
</evidence>
<reference evidence="5" key="2">
    <citation type="submission" date="2023-01" db="EMBL/GenBank/DDBJ databases">
        <authorList>
            <person name="Petersen C."/>
        </authorList>
    </citation>
    <scope>NUCLEOTIDE SEQUENCE</scope>
    <source>
        <strain evidence="5">IBT 12815</strain>
    </source>
</reference>
<dbReference type="GeneID" id="81593204"/>
<evidence type="ECO:0000256" key="1">
    <source>
        <dbReference type="ARBA" id="ARBA00004370"/>
    </source>
</evidence>
<dbReference type="Gene3D" id="2.130.10.10">
    <property type="entry name" value="YVTN repeat-like/Quinoprotein amine dehydrogenase"/>
    <property type="match status" value="1"/>
</dbReference>
<protein>
    <recommendedName>
        <fullName evidence="4">RIC1 C-terminal alpha solenoid region domain-containing protein</fullName>
    </recommendedName>
</protein>
<evidence type="ECO:0000259" key="4">
    <source>
        <dbReference type="Pfam" id="PF07064"/>
    </source>
</evidence>
<dbReference type="PANTHER" id="PTHR22746">
    <property type="entry name" value="RAB6A-GEF COMPLEX PARTNER PROTEIN 1"/>
    <property type="match status" value="1"/>
</dbReference>
<dbReference type="GO" id="GO:0042147">
    <property type="term" value="P:retrograde transport, endosome to Golgi"/>
    <property type="evidence" value="ECO:0007669"/>
    <property type="project" value="TreeGrafter"/>
</dbReference>
<sequence length="1082" mass="119657">MYWPHGVPRVYAVNGPDIAYVSSDEDREILNTTPTNERSTFDDIAEARGEDGQHESADTQAHESQNNSPTDTGKSAWGNESIKGICVSRSGQMFATMSESSIALWQTRPTAVVTAISRSRFSLKTYGPNVSILMHPDSTILVVHTLNGYLLTYSVALDSKTQVYQQRFDHSTHPRRQQLARFSAVEEANVVGDISIRFRMAIKIESGIVKALALDQELVVATVKPPAIQCIRWTPAAGGAQTTSELLSRILGISKKVSIVDMVYDRAMNLLIWITSSGQAYAVQRDTGSQQDPEAAKKLFHGHCFHNPKDDSENAVKVTVNARFSLLTVSCSNGEVLVYTAKDYMGNIPLSQKLHLPASPTTTGALTFMSYSPDGYCLFAGFENGWTTWSVFGKPGGNSFSVDTALATANSEDWLTGVSDGCWIGRGSDIILSGQNDRRLWVLETARSALTGCFSSANLARGLLQTSTEFILYRGHDLPDLMTISGKDSLWHHAQYPPAYLHSQWPIRSCVVSQDGRYVAIAGRRGLAHYSVTSGRWKVFEDSKAENSFAVRGGMCWYGHILIAAVESDGSYEIRLYSRESSLGNNSIMFIEYLPSPVVFIGPSGEDSLLVYTYDNILYHYIINSTQHRITIVPVGQIAFNGIVRAPSLAFDRSVGSENGDPSQDVKVASVLLLVDGNLVLLQPTVSDAGDLKYDMRVISHDVEYYILMRDQISFNFSSLVDESLPASPSVDMALEPPHRSLSLRDSLWMFRGQNLLAWNDVHDVLREELVPAPLNIPLDFYPLSVLLNKGIVLGVESEMMQRRDVTFTVLKFAIRTHLFLPYFLQYGLTNIGIPAALALCRHFSHLSYFAHGLEILLHHVLDDEVDNESRANKSEDPQARAEPLLPTVIAFLQASLPPRDYLEIVVQCTRKTELRSWRTLFTYLPPPKDLFEQALKLDSLKTAVGYLLVLQAFEDEEEGHDGRIEEYVVRLIALASQKGDWELCAELARFLIALDASGEMLRRAISRVGLRSNSQSSVKGTFPGSTPRFGPAGVQGLGLNLPIRSPSWASLSPTSSLPPLPSRQDGDVSDENSYSVDEQGR</sequence>
<dbReference type="Pfam" id="PF25440">
    <property type="entry name" value="Beta-prop_RIC1_2nd"/>
    <property type="match status" value="1"/>
</dbReference>
<evidence type="ECO:0000313" key="6">
    <source>
        <dbReference type="Proteomes" id="UP001213799"/>
    </source>
</evidence>
<dbReference type="Proteomes" id="UP001213799">
    <property type="component" value="Unassembled WGS sequence"/>
</dbReference>
<dbReference type="SUPFAM" id="SSF82171">
    <property type="entry name" value="DPP6 N-terminal domain-like"/>
    <property type="match status" value="1"/>
</dbReference>
<proteinExistence type="predicted"/>
<feature type="compositionally biased region" description="Basic and acidic residues" evidence="3">
    <location>
        <begin position="49"/>
        <end position="61"/>
    </location>
</feature>
<dbReference type="RefSeq" id="XP_056748249.1">
    <property type="nucleotide sequence ID" value="XM_056902962.1"/>
</dbReference>
<feature type="region of interest" description="Disordered" evidence="3">
    <location>
        <begin position="49"/>
        <end position="77"/>
    </location>
</feature>
<dbReference type="GO" id="GO:0000139">
    <property type="term" value="C:Golgi membrane"/>
    <property type="evidence" value="ECO:0007669"/>
    <property type="project" value="TreeGrafter"/>
</dbReference>
<gene>
    <name evidence="5" type="ORF">N7537_011908</name>
</gene>
<feature type="compositionally biased region" description="Polar residues" evidence="3">
    <location>
        <begin position="1072"/>
        <end position="1082"/>
    </location>
</feature>
<dbReference type="GO" id="GO:0006886">
    <property type="term" value="P:intracellular protein transport"/>
    <property type="evidence" value="ECO:0007669"/>
    <property type="project" value="InterPro"/>
</dbReference>
<reference evidence="5" key="1">
    <citation type="journal article" date="2023" name="IMA Fungus">
        <title>Comparative genomic study of the Penicillium genus elucidates a diverse pangenome and 15 lateral gene transfer events.</title>
        <authorList>
            <person name="Petersen C."/>
            <person name="Sorensen T."/>
            <person name="Nielsen M.R."/>
            <person name="Sondergaard T.E."/>
            <person name="Sorensen J.L."/>
            <person name="Fitzpatrick D.A."/>
            <person name="Frisvad J.C."/>
            <person name="Nielsen K.L."/>
        </authorList>
    </citation>
    <scope>NUCLEOTIDE SEQUENCE</scope>
    <source>
        <strain evidence="5">IBT 12815</strain>
    </source>
</reference>
<dbReference type="SUPFAM" id="SSF101908">
    <property type="entry name" value="Putative isomerase YbhE"/>
    <property type="match status" value="1"/>
</dbReference>
<dbReference type="PANTHER" id="PTHR22746:SF10">
    <property type="entry name" value="GUANINE NUCLEOTIDE EXCHANGE FACTOR SUBUNIT RIC1"/>
    <property type="match status" value="1"/>
</dbReference>
<dbReference type="InterPro" id="IPR009771">
    <property type="entry name" value="RIC1_C"/>
</dbReference>
<dbReference type="InterPro" id="IPR015943">
    <property type="entry name" value="WD40/YVTN_repeat-like_dom_sf"/>
</dbReference>